<dbReference type="NCBIfam" id="TIGR00252">
    <property type="entry name" value="YraN family protein"/>
    <property type="match status" value="1"/>
</dbReference>
<dbReference type="Proteomes" id="UP001234343">
    <property type="component" value="Unassembled WGS sequence"/>
</dbReference>
<dbReference type="InterPro" id="IPR011856">
    <property type="entry name" value="tRNA_endonuc-like_dom_sf"/>
</dbReference>
<dbReference type="InterPro" id="IPR011335">
    <property type="entry name" value="Restrct_endonuc-II-like"/>
</dbReference>
<dbReference type="Gene3D" id="3.40.1350.10">
    <property type="match status" value="1"/>
</dbReference>
<gene>
    <name evidence="3" type="ORF">QTP81_02480</name>
</gene>
<protein>
    <recommendedName>
        <fullName evidence="2">UPF0102 protein QTP81_02480</fullName>
    </recommendedName>
</protein>
<organism evidence="3 4">
    <name type="scientific">Alteromonas arenosi</name>
    <dbReference type="NCBI Taxonomy" id="3055817"/>
    <lineage>
        <taxon>Bacteria</taxon>
        <taxon>Pseudomonadati</taxon>
        <taxon>Pseudomonadota</taxon>
        <taxon>Gammaproteobacteria</taxon>
        <taxon>Alteromonadales</taxon>
        <taxon>Alteromonadaceae</taxon>
        <taxon>Alteromonas/Salinimonas group</taxon>
        <taxon>Alteromonas</taxon>
    </lineage>
</organism>
<comment type="caution">
    <text evidence="3">The sequence shown here is derived from an EMBL/GenBank/DDBJ whole genome shotgun (WGS) entry which is preliminary data.</text>
</comment>
<dbReference type="EMBL" id="JAUCBP010000002">
    <property type="protein sequence ID" value="MDM7859470.1"/>
    <property type="molecule type" value="Genomic_DNA"/>
</dbReference>
<keyword evidence="4" id="KW-1185">Reference proteome</keyword>
<dbReference type="PANTHER" id="PTHR34039">
    <property type="entry name" value="UPF0102 PROTEIN YRAN"/>
    <property type="match status" value="1"/>
</dbReference>
<sequence length="120" mass="14079">MHNPKPTSSRIGAAAETRAQRYLEEQGLTFISRNYRCKCGEIDMIFKQLNTWVFVEVKYRSKQMFGNAVEQLSYHKQRKVLNAVRVFLLDNHLNEYHTPIRIDFIALTDTSIEWIKNVTG</sequence>
<evidence type="ECO:0000313" key="3">
    <source>
        <dbReference type="EMBL" id="MDM7859470.1"/>
    </source>
</evidence>
<dbReference type="NCBIfam" id="NF009150">
    <property type="entry name" value="PRK12497.1-3"/>
    <property type="match status" value="1"/>
</dbReference>
<dbReference type="Pfam" id="PF02021">
    <property type="entry name" value="UPF0102"/>
    <property type="match status" value="1"/>
</dbReference>
<evidence type="ECO:0000256" key="2">
    <source>
        <dbReference type="HAMAP-Rule" id="MF_00048"/>
    </source>
</evidence>
<dbReference type="PANTHER" id="PTHR34039:SF1">
    <property type="entry name" value="UPF0102 PROTEIN YRAN"/>
    <property type="match status" value="1"/>
</dbReference>
<dbReference type="InterPro" id="IPR003509">
    <property type="entry name" value="UPF0102_YraN-like"/>
</dbReference>
<dbReference type="RefSeq" id="WP_289363486.1">
    <property type="nucleotide sequence ID" value="NZ_JAUCBP010000002.1"/>
</dbReference>
<accession>A0ABT7STH1</accession>
<name>A0ABT7STH1_9ALTE</name>
<evidence type="ECO:0000256" key="1">
    <source>
        <dbReference type="ARBA" id="ARBA00006738"/>
    </source>
</evidence>
<proteinExistence type="inferred from homology"/>
<comment type="similarity">
    <text evidence="1 2">Belongs to the UPF0102 family.</text>
</comment>
<dbReference type="SUPFAM" id="SSF52980">
    <property type="entry name" value="Restriction endonuclease-like"/>
    <property type="match status" value="1"/>
</dbReference>
<evidence type="ECO:0000313" key="4">
    <source>
        <dbReference type="Proteomes" id="UP001234343"/>
    </source>
</evidence>
<reference evidence="3 4" key="1">
    <citation type="submission" date="2023-06" db="EMBL/GenBank/DDBJ databases">
        <title>Alteromonas sp. ASW11-36 isolated from intertidal sand.</title>
        <authorList>
            <person name="Li Y."/>
        </authorList>
    </citation>
    <scope>NUCLEOTIDE SEQUENCE [LARGE SCALE GENOMIC DNA]</scope>
    <source>
        <strain evidence="3 4">ASW11-36</strain>
    </source>
</reference>
<dbReference type="HAMAP" id="MF_00048">
    <property type="entry name" value="UPF0102"/>
    <property type="match status" value="1"/>
</dbReference>